<protein>
    <submittedName>
        <fullName evidence="1">Uncharacterized protein</fullName>
    </submittedName>
</protein>
<name>A0ABP8A5E4_9MICO</name>
<gene>
    <name evidence="1" type="ORF">GCM10022287_28270</name>
</gene>
<dbReference type="Proteomes" id="UP001501079">
    <property type="component" value="Unassembled WGS sequence"/>
</dbReference>
<evidence type="ECO:0000313" key="1">
    <source>
        <dbReference type="EMBL" id="GAA4178240.1"/>
    </source>
</evidence>
<proteinExistence type="predicted"/>
<dbReference type="RefSeq" id="WP_344755512.1">
    <property type="nucleotide sequence ID" value="NZ_BAABBW010000004.1"/>
</dbReference>
<reference evidence="2" key="1">
    <citation type="journal article" date="2019" name="Int. J. Syst. Evol. Microbiol.">
        <title>The Global Catalogue of Microorganisms (GCM) 10K type strain sequencing project: providing services to taxonomists for standard genome sequencing and annotation.</title>
        <authorList>
            <consortium name="The Broad Institute Genomics Platform"/>
            <consortium name="The Broad Institute Genome Sequencing Center for Infectious Disease"/>
            <person name="Wu L."/>
            <person name="Ma J."/>
        </authorList>
    </citation>
    <scope>NUCLEOTIDE SEQUENCE [LARGE SCALE GENOMIC DNA]</scope>
    <source>
        <strain evidence="2">JCM 17591</strain>
    </source>
</reference>
<sequence>MALFGKSKSRPIADFDMGLDEGWQGVDATSAEWVSDVVGALPLTEAQRAPLEYQLGVIRDRVAELDEEGTQSLIWIPGDAPDHVKCTMTMAIRPRFDGGPEAYAAQLAAEESNGTIEQSYDVARTWTAEVGAGPMACAYFLITYAPDGEVPHSEARTVYRVFPPGSSEDFEVVFSSQDLADFADLVETTTNYMSTVTFELER</sequence>
<comment type="caution">
    <text evidence="1">The sequence shown here is derived from an EMBL/GenBank/DDBJ whole genome shotgun (WGS) entry which is preliminary data.</text>
</comment>
<dbReference type="EMBL" id="BAABBW010000004">
    <property type="protein sequence ID" value="GAA4178240.1"/>
    <property type="molecule type" value="Genomic_DNA"/>
</dbReference>
<accession>A0ABP8A5E4</accession>
<keyword evidence="2" id="KW-1185">Reference proteome</keyword>
<organism evidence="1 2">
    <name type="scientific">Gryllotalpicola koreensis</name>
    <dbReference type="NCBI Taxonomy" id="993086"/>
    <lineage>
        <taxon>Bacteria</taxon>
        <taxon>Bacillati</taxon>
        <taxon>Actinomycetota</taxon>
        <taxon>Actinomycetes</taxon>
        <taxon>Micrococcales</taxon>
        <taxon>Microbacteriaceae</taxon>
        <taxon>Gryllotalpicola</taxon>
    </lineage>
</organism>
<evidence type="ECO:0000313" key="2">
    <source>
        <dbReference type="Proteomes" id="UP001501079"/>
    </source>
</evidence>